<evidence type="ECO:0000313" key="2">
    <source>
        <dbReference type="Ensembl" id="ENSELUP00000081282.1"/>
    </source>
</evidence>
<reference evidence="2" key="2">
    <citation type="submission" date="2025-08" db="UniProtKB">
        <authorList>
            <consortium name="Ensembl"/>
        </authorList>
    </citation>
    <scope>IDENTIFICATION</scope>
</reference>
<dbReference type="GeneTree" id="ENSGT00950000182912"/>
<keyword evidence="1" id="KW-0472">Membrane</keyword>
<evidence type="ECO:0000256" key="1">
    <source>
        <dbReference type="SAM" id="Phobius"/>
    </source>
</evidence>
<name>A0AAY5K4F4_ESOLU</name>
<reference evidence="2" key="3">
    <citation type="submission" date="2025-09" db="UniProtKB">
        <authorList>
            <consortium name="Ensembl"/>
        </authorList>
    </citation>
    <scope>IDENTIFICATION</scope>
</reference>
<protein>
    <submittedName>
        <fullName evidence="2">Uncharacterized protein</fullName>
    </submittedName>
</protein>
<organism evidence="2 3">
    <name type="scientific">Esox lucius</name>
    <name type="common">Northern pike</name>
    <dbReference type="NCBI Taxonomy" id="8010"/>
    <lineage>
        <taxon>Eukaryota</taxon>
        <taxon>Metazoa</taxon>
        <taxon>Chordata</taxon>
        <taxon>Craniata</taxon>
        <taxon>Vertebrata</taxon>
        <taxon>Euteleostomi</taxon>
        <taxon>Actinopterygii</taxon>
        <taxon>Neopterygii</taxon>
        <taxon>Teleostei</taxon>
        <taxon>Protacanthopterygii</taxon>
        <taxon>Esociformes</taxon>
        <taxon>Esocidae</taxon>
        <taxon>Esox</taxon>
    </lineage>
</organism>
<accession>A0AAY5K4F4</accession>
<keyword evidence="1" id="KW-0812">Transmembrane</keyword>
<dbReference type="Proteomes" id="UP000265140">
    <property type="component" value="Chromosome 13"/>
</dbReference>
<keyword evidence="3" id="KW-1185">Reference proteome</keyword>
<evidence type="ECO:0000313" key="3">
    <source>
        <dbReference type="Proteomes" id="UP000265140"/>
    </source>
</evidence>
<dbReference type="AlphaFoldDB" id="A0AAY5K4F4"/>
<reference evidence="2 3" key="1">
    <citation type="submission" date="2020-02" db="EMBL/GenBank/DDBJ databases">
        <title>Esox lucius (northern pike) genome, fEsoLuc1, primary haplotype.</title>
        <authorList>
            <person name="Myers G."/>
            <person name="Karagic N."/>
            <person name="Meyer A."/>
            <person name="Pippel M."/>
            <person name="Reichard M."/>
            <person name="Winkler S."/>
            <person name="Tracey A."/>
            <person name="Sims Y."/>
            <person name="Howe K."/>
            <person name="Rhie A."/>
            <person name="Formenti G."/>
            <person name="Durbin R."/>
            <person name="Fedrigo O."/>
            <person name="Jarvis E.D."/>
        </authorList>
    </citation>
    <scope>NUCLEOTIDE SEQUENCE [LARGE SCALE GENOMIC DNA]</scope>
</reference>
<sequence length="109" mass="12357">MVELEEWIQGEGNIFSTNKATATEDAERDITVTVMGNYLIRRDGEAEDVGIVIEGVKFLSHVGNVIMGFIMLFGLIYALDLSFPDKLKYLFQKVIRNAKIQQLKIKLFS</sequence>
<keyword evidence="1" id="KW-1133">Transmembrane helix</keyword>
<dbReference type="Ensembl" id="ENSELUT00000105275.1">
    <property type="protein sequence ID" value="ENSELUP00000081282.1"/>
    <property type="gene ID" value="ENSELUG00000037093.1"/>
</dbReference>
<feature type="transmembrane region" description="Helical" evidence="1">
    <location>
        <begin position="65"/>
        <end position="83"/>
    </location>
</feature>
<proteinExistence type="predicted"/>